<dbReference type="Pfam" id="PF00077">
    <property type="entry name" value="RVP"/>
    <property type="match status" value="1"/>
</dbReference>
<dbReference type="GO" id="GO:0008270">
    <property type="term" value="F:zinc ion binding"/>
    <property type="evidence" value="ECO:0007669"/>
    <property type="project" value="UniProtKB-KW"/>
</dbReference>
<feature type="compositionally biased region" description="Basic and acidic residues" evidence="7">
    <location>
        <begin position="247"/>
        <end position="259"/>
    </location>
</feature>
<name>A0A9Q1GY49_HOLLE</name>
<dbReference type="PANTHER" id="PTHR37984:SF5">
    <property type="entry name" value="PROTEIN NYNRIN-LIKE"/>
    <property type="match status" value="1"/>
</dbReference>
<dbReference type="Pfam" id="PF00078">
    <property type="entry name" value="RVT_1"/>
    <property type="match status" value="1"/>
</dbReference>
<keyword evidence="4" id="KW-0255">Endonuclease</keyword>
<organism evidence="10 11">
    <name type="scientific">Holothuria leucospilota</name>
    <name type="common">Black long sea cucumber</name>
    <name type="synonym">Mertensiothuria leucospilota</name>
    <dbReference type="NCBI Taxonomy" id="206669"/>
    <lineage>
        <taxon>Eukaryota</taxon>
        <taxon>Metazoa</taxon>
        <taxon>Echinodermata</taxon>
        <taxon>Eleutherozoa</taxon>
        <taxon>Echinozoa</taxon>
        <taxon>Holothuroidea</taxon>
        <taxon>Aspidochirotacea</taxon>
        <taxon>Aspidochirotida</taxon>
        <taxon>Holothuriidae</taxon>
        <taxon>Holothuria</taxon>
    </lineage>
</organism>
<dbReference type="GO" id="GO:0003676">
    <property type="term" value="F:nucleic acid binding"/>
    <property type="evidence" value="ECO:0007669"/>
    <property type="project" value="InterPro"/>
</dbReference>
<dbReference type="PROSITE" id="PS50158">
    <property type="entry name" value="ZF_CCHC"/>
    <property type="match status" value="2"/>
</dbReference>
<dbReference type="EMBL" id="JAIZAY010000015">
    <property type="protein sequence ID" value="KAJ8027884.1"/>
    <property type="molecule type" value="Genomic_DNA"/>
</dbReference>
<dbReference type="InterPro" id="IPR043128">
    <property type="entry name" value="Rev_trsase/Diguanyl_cyclase"/>
</dbReference>
<dbReference type="Gene3D" id="2.40.70.10">
    <property type="entry name" value="Acid Proteases"/>
    <property type="match status" value="1"/>
</dbReference>
<keyword evidence="3" id="KW-0540">Nuclease</keyword>
<keyword evidence="11" id="KW-1185">Reference proteome</keyword>
<dbReference type="Gene3D" id="4.10.60.10">
    <property type="entry name" value="Zinc finger, CCHC-type"/>
    <property type="match status" value="1"/>
</dbReference>
<dbReference type="PANTHER" id="PTHR37984">
    <property type="entry name" value="PROTEIN CBG26694"/>
    <property type="match status" value="1"/>
</dbReference>
<evidence type="ECO:0000256" key="1">
    <source>
        <dbReference type="ARBA" id="ARBA00022679"/>
    </source>
</evidence>
<dbReference type="InterPro" id="IPR000477">
    <property type="entry name" value="RT_dom"/>
</dbReference>
<comment type="caution">
    <text evidence="10">The sequence shown here is derived from an EMBL/GenBank/DDBJ whole genome shotgun (WGS) entry which is preliminary data.</text>
</comment>
<dbReference type="InterPro" id="IPR018061">
    <property type="entry name" value="Retropepsins"/>
</dbReference>
<dbReference type="GO" id="GO:0016779">
    <property type="term" value="F:nucleotidyltransferase activity"/>
    <property type="evidence" value="ECO:0007669"/>
    <property type="project" value="UniProtKB-KW"/>
</dbReference>
<feature type="domain" description="CCHC-type" evidence="8">
    <location>
        <begin position="207"/>
        <end position="222"/>
    </location>
</feature>
<evidence type="ECO:0000256" key="3">
    <source>
        <dbReference type="ARBA" id="ARBA00022722"/>
    </source>
</evidence>
<keyword evidence="1" id="KW-0808">Transferase</keyword>
<evidence type="ECO:0000256" key="5">
    <source>
        <dbReference type="ARBA" id="ARBA00022801"/>
    </source>
</evidence>
<dbReference type="InterPro" id="IPR043502">
    <property type="entry name" value="DNA/RNA_pol_sf"/>
</dbReference>
<keyword evidence="6" id="KW-0863">Zinc-finger</keyword>
<feature type="compositionally biased region" description="Low complexity" evidence="7">
    <location>
        <begin position="267"/>
        <end position="276"/>
    </location>
</feature>
<dbReference type="Pfam" id="PF00098">
    <property type="entry name" value="zf-CCHC"/>
    <property type="match status" value="2"/>
</dbReference>
<evidence type="ECO:0000259" key="8">
    <source>
        <dbReference type="PROSITE" id="PS50158"/>
    </source>
</evidence>
<dbReference type="SUPFAM" id="SSF50630">
    <property type="entry name" value="Acid proteases"/>
    <property type="match status" value="1"/>
</dbReference>
<keyword evidence="2" id="KW-0548">Nucleotidyltransferase</keyword>
<keyword evidence="6" id="KW-0479">Metal-binding</keyword>
<dbReference type="OrthoDB" id="5988596at2759"/>
<feature type="domain" description="CCHC-type" evidence="8">
    <location>
        <begin position="187"/>
        <end position="202"/>
    </location>
</feature>
<dbReference type="Gene3D" id="3.30.70.270">
    <property type="match status" value="1"/>
</dbReference>
<dbReference type="Proteomes" id="UP001152320">
    <property type="component" value="Chromosome 15"/>
</dbReference>
<dbReference type="PROSITE" id="PS50878">
    <property type="entry name" value="RT_POL"/>
    <property type="match status" value="1"/>
</dbReference>
<dbReference type="InterPro" id="IPR021109">
    <property type="entry name" value="Peptidase_aspartic_dom_sf"/>
</dbReference>
<evidence type="ECO:0000313" key="10">
    <source>
        <dbReference type="EMBL" id="KAJ8027884.1"/>
    </source>
</evidence>
<accession>A0A9Q1GY49</accession>
<keyword evidence="5" id="KW-0378">Hydrolase</keyword>
<evidence type="ECO:0000256" key="7">
    <source>
        <dbReference type="SAM" id="MobiDB-lite"/>
    </source>
</evidence>
<feature type="region of interest" description="Disordered" evidence="7">
    <location>
        <begin position="219"/>
        <end position="279"/>
    </location>
</feature>
<dbReference type="CDD" id="cd01647">
    <property type="entry name" value="RT_LTR"/>
    <property type="match status" value="1"/>
</dbReference>
<feature type="domain" description="Reverse transcriptase" evidence="9">
    <location>
        <begin position="459"/>
        <end position="637"/>
    </location>
</feature>
<evidence type="ECO:0008006" key="12">
    <source>
        <dbReference type="Google" id="ProtNLM"/>
    </source>
</evidence>
<reference evidence="10" key="1">
    <citation type="submission" date="2021-10" db="EMBL/GenBank/DDBJ databases">
        <title>Tropical sea cucumber genome reveals ecological adaptation and Cuvierian tubules defense mechanism.</title>
        <authorList>
            <person name="Chen T."/>
        </authorList>
    </citation>
    <scope>NUCLEOTIDE SEQUENCE</scope>
    <source>
        <strain evidence="10">Nanhai2018</strain>
        <tissue evidence="10">Muscle</tissue>
    </source>
</reference>
<keyword evidence="6" id="KW-0862">Zinc</keyword>
<evidence type="ECO:0000256" key="6">
    <source>
        <dbReference type="PROSITE-ProRule" id="PRU00047"/>
    </source>
</evidence>
<proteinExistence type="predicted"/>
<protein>
    <recommendedName>
        <fullName evidence="12">Reverse transcriptase</fullName>
    </recommendedName>
</protein>
<gene>
    <name evidence="10" type="ORF">HOLleu_29963</name>
</gene>
<dbReference type="InterPro" id="IPR001878">
    <property type="entry name" value="Znf_CCHC"/>
</dbReference>
<dbReference type="AlphaFoldDB" id="A0A9Q1GY49"/>
<dbReference type="GO" id="GO:0004519">
    <property type="term" value="F:endonuclease activity"/>
    <property type="evidence" value="ECO:0007669"/>
    <property type="project" value="UniProtKB-KW"/>
</dbReference>
<dbReference type="SUPFAM" id="SSF56672">
    <property type="entry name" value="DNA/RNA polymerases"/>
    <property type="match status" value="1"/>
</dbReference>
<evidence type="ECO:0000256" key="2">
    <source>
        <dbReference type="ARBA" id="ARBA00022695"/>
    </source>
</evidence>
<dbReference type="InterPro" id="IPR050951">
    <property type="entry name" value="Retrovirus_Pol_polyprotein"/>
</dbReference>
<evidence type="ECO:0000313" key="11">
    <source>
        <dbReference type="Proteomes" id="UP001152320"/>
    </source>
</evidence>
<sequence length="678" mass="76553">MASLKLELYNPLEEQWESYQETLEQYFIVQEVTEEKKKTATLLAAVGVKTYALLKDLVAPQKPSELKYSEITDKLKSHFCPVPPTVAERFKFYGRKQCSDKTVTEYLAELKKLAKTCNFRGFLDEALRDSFIFGLKDENTQKRLLGEDDSLSLEKAFKLAVGMETAKLNTDLVRRGSSVNMVSAEVKCYTCGKSGHMKRDCRFKDFKCRNCGKKGHLASQCRAKSGTQGKSEDGRKNANGRLRTKRKIDSKVKQVKGDSSDNDSESSGETGKSSESWPVFTVRSVSGDNTPLVATIEVNGKRIQMEVDTGSAKTIMSRSVYESTFNREKLRPTKVRLNSLTGETIQVMGKIWVTAKHRGMAKKLPVFVVNEECPTLLGRDWLTQFRLNWNEIFKVGKVEAKEVKWPGGYDVFSEGVGCIKGVKVKLELKEGARAKFYKPRPVAFALKDKVGEEIERMLKVGVLEKVQYSDWASPIVPVKKPDGRVRICGDYKITVNPQLKIKEYPLPRPNELFTKLNGGEKFTKLDLTNAYQQLEIDESCRDLVCINTQLGLYRYTRLPYGIASATAIFQETMEKLLNGLPGVACYVDDLIVTGKDDNEHLENLEKVLQRLSEFGLKLKESKCVFMQPYVKYLGFVVSSEGISPTQSRVEAILKAARPKDIHELHSLCGGISYYRQFI</sequence>
<dbReference type="Gene3D" id="3.10.10.10">
    <property type="entry name" value="HIV Type 1 Reverse Transcriptase, subunit A, domain 1"/>
    <property type="match status" value="1"/>
</dbReference>
<dbReference type="InterPro" id="IPR036875">
    <property type="entry name" value="Znf_CCHC_sf"/>
</dbReference>
<evidence type="ECO:0000256" key="4">
    <source>
        <dbReference type="ARBA" id="ARBA00022759"/>
    </source>
</evidence>
<dbReference type="SMART" id="SM00343">
    <property type="entry name" value="ZnF_C2HC"/>
    <property type="match status" value="2"/>
</dbReference>
<evidence type="ECO:0000259" key="9">
    <source>
        <dbReference type="PROSITE" id="PS50878"/>
    </source>
</evidence>
<dbReference type="SUPFAM" id="SSF57756">
    <property type="entry name" value="Retrovirus zinc finger-like domains"/>
    <property type="match status" value="1"/>
</dbReference>